<reference evidence="3" key="1">
    <citation type="submission" date="2017-09" db="EMBL/GenBank/DDBJ databases">
        <title>Depth-based differentiation of microbial function through sediment-hosted aquifers and enrichment of novel symbionts in the deep terrestrial subsurface.</title>
        <authorList>
            <person name="Probst A.J."/>
            <person name="Ladd B."/>
            <person name="Jarett J.K."/>
            <person name="Geller-Mcgrath D.E."/>
            <person name="Sieber C.M.K."/>
            <person name="Emerson J.B."/>
            <person name="Anantharaman K."/>
            <person name="Thomas B.C."/>
            <person name="Malmstrom R."/>
            <person name="Stieglmeier M."/>
            <person name="Klingl A."/>
            <person name="Woyke T."/>
            <person name="Ryan C.M."/>
            <person name="Banfield J.F."/>
        </authorList>
    </citation>
    <scope>NUCLEOTIDE SEQUENCE [LARGE SCALE GENOMIC DNA]</scope>
</reference>
<feature type="domain" description="Peptidase S11 D-alanyl-D-alanine carboxypeptidase A N-terminal" evidence="1">
    <location>
        <begin position="1"/>
        <end position="106"/>
    </location>
</feature>
<comment type="caution">
    <text evidence="2">The sequence shown here is derived from an EMBL/GenBank/DDBJ whole genome shotgun (WGS) entry which is preliminary data.</text>
</comment>
<dbReference type="EMBL" id="PEXI01000009">
    <property type="protein sequence ID" value="PIU24604.1"/>
    <property type="molecule type" value="Genomic_DNA"/>
</dbReference>
<dbReference type="Proteomes" id="UP000229896">
    <property type="component" value="Unassembled WGS sequence"/>
</dbReference>
<name>A0A2M6YD68_9BACT</name>
<protein>
    <recommendedName>
        <fullName evidence="1">Peptidase S11 D-alanyl-D-alanine carboxypeptidase A N-terminal domain-containing protein</fullName>
    </recommendedName>
</protein>
<dbReference type="PANTHER" id="PTHR21581:SF33">
    <property type="entry name" value="D-ALANYL-D-ALANINE CARBOXYPEPTIDASE DACB"/>
    <property type="match status" value="1"/>
</dbReference>
<evidence type="ECO:0000313" key="2">
    <source>
        <dbReference type="EMBL" id="PIU24604.1"/>
    </source>
</evidence>
<sequence length="132" mass="14427">MKDTHYLSPAGLNDDGYSSAADLAKVTRYALESPTFREIVSTDKYVATNTTKTIFHALENSNRLVTTYQYLGAIGVKTGFTYAASHCLVGAAKRNNHTLIAVILGTYADTPTASADEARKLLDWGFTNVNWD</sequence>
<proteinExistence type="predicted"/>
<dbReference type="InterPro" id="IPR001967">
    <property type="entry name" value="Peptidase_S11_N"/>
</dbReference>
<dbReference type="SUPFAM" id="SSF56601">
    <property type="entry name" value="beta-lactamase/transpeptidase-like"/>
    <property type="match status" value="1"/>
</dbReference>
<evidence type="ECO:0000313" key="3">
    <source>
        <dbReference type="Proteomes" id="UP000229896"/>
    </source>
</evidence>
<accession>A0A2M6YD68</accession>
<gene>
    <name evidence="2" type="ORF">COT12_00205</name>
</gene>
<dbReference type="Gene3D" id="3.40.710.10">
    <property type="entry name" value="DD-peptidase/beta-lactamase superfamily"/>
    <property type="match status" value="1"/>
</dbReference>
<dbReference type="AlphaFoldDB" id="A0A2M6YD68"/>
<dbReference type="InterPro" id="IPR012338">
    <property type="entry name" value="Beta-lactam/transpept-like"/>
</dbReference>
<evidence type="ECO:0000259" key="1">
    <source>
        <dbReference type="Pfam" id="PF00768"/>
    </source>
</evidence>
<dbReference type="GO" id="GO:0009002">
    <property type="term" value="F:serine-type D-Ala-D-Ala carboxypeptidase activity"/>
    <property type="evidence" value="ECO:0007669"/>
    <property type="project" value="InterPro"/>
</dbReference>
<dbReference type="Pfam" id="PF00768">
    <property type="entry name" value="Peptidase_S11"/>
    <property type="match status" value="1"/>
</dbReference>
<dbReference type="PANTHER" id="PTHR21581">
    <property type="entry name" value="D-ALANYL-D-ALANINE CARBOXYPEPTIDASE"/>
    <property type="match status" value="1"/>
</dbReference>
<dbReference type="GO" id="GO:0006508">
    <property type="term" value="P:proteolysis"/>
    <property type="evidence" value="ECO:0007669"/>
    <property type="project" value="InterPro"/>
</dbReference>
<organism evidence="2 3">
    <name type="scientific">Candidatus Berkelbacteria bacterium CG08_land_8_20_14_0_20_39_8</name>
    <dbReference type="NCBI Taxonomy" id="1974511"/>
    <lineage>
        <taxon>Bacteria</taxon>
        <taxon>Candidatus Berkelbacteria</taxon>
    </lineage>
</organism>